<dbReference type="Gene3D" id="2.40.70.10">
    <property type="entry name" value="Acid Proteases"/>
    <property type="match status" value="1"/>
</dbReference>
<dbReference type="InterPro" id="IPR001584">
    <property type="entry name" value="Integrase_cat-core"/>
</dbReference>
<evidence type="ECO:0000256" key="1">
    <source>
        <dbReference type="ARBA" id="ARBA00010879"/>
    </source>
</evidence>
<organism evidence="11 12">
    <name type="scientific">Mugilogobius chulae</name>
    <name type="common">yellowstripe goby</name>
    <dbReference type="NCBI Taxonomy" id="88201"/>
    <lineage>
        <taxon>Eukaryota</taxon>
        <taxon>Metazoa</taxon>
        <taxon>Chordata</taxon>
        <taxon>Craniata</taxon>
        <taxon>Vertebrata</taxon>
        <taxon>Euteleostomi</taxon>
        <taxon>Actinopterygii</taxon>
        <taxon>Neopterygii</taxon>
        <taxon>Teleostei</taxon>
        <taxon>Neoteleostei</taxon>
        <taxon>Acanthomorphata</taxon>
        <taxon>Gobiaria</taxon>
        <taxon>Gobiiformes</taxon>
        <taxon>Gobioidei</taxon>
        <taxon>Gobiidae</taxon>
        <taxon>Gobionellinae</taxon>
        <taxon>Mugilogobius</taxon>
    </lineage>
</organism>
<evidence type="ECO:0000256" key="3">
    <source>
        <dbReference type="ARBA" id="ARBA00022679"/>
    </source>
</evidence>
<dbReference type="InterPro" id="IPR041577">
    <property type="entry name" value="RT_RNaseH_2"/>
</dbReference>
<dbReference type="GO" id="GO:0016779">
    <property type="term" value="F:nucleotidyltransferase activity"/>
    <property type="evidence" value="ECO:0007669"/>
    <property type="project" value="UniProtKB-KW"/>
</dbReference>
<dbReference type="Gene3D" id="3.30.420.10">
    <property type="entry name" value="Ribonuclease H-like superfamily/Ribonuclease H"/>
    <property type="match status" value="1"/>
</dbReference>
<dbReference type="InterPro" id="IPR043502">
    <property type="entry name" value="DNA/RNA_pol_sf"/>
</dbReference>
<dbReference type="GO" id="GO:0015074">
    <property type="term" value="P:DNA integration"/>
    <property type="evidence" value="ECO:0007669"/>
    <property type="project" value="InterPro"/>
</dbReference>
<dbReference type="Pfam" id="PF00078">
    <property type="entry name" value="RVT_1"/>
    <property type="match status" value="1"/>
</dbReference>
<evidence type="ECO:0000256" key="9">
    <source>
        <dbReference type="SAM" id="MobiDB-lite"/>
    </source>
</evidence>
<dbReference type="GO" id="GO:0003676">
    <property type="term" value="F:nucleic acid binding"/>
    <property type="evidence" value="ECO:0007669"/>
    <property type="project" value="InterPro"/>
</dbReference>
<dbReference type="InterPro" id="IPR050951">
    <property type="entry name" value="Retrovirus_Pol_polyprotein"/>
</dbReference>
<dbReference type="FunFam" id="3.30.70.270:FF:000026">
    <property type="entry name" value="Transposon Ty3-G Gag-Pol polyprotein"/>
    <property type="match status" value="1"/>
</dbReference>
<evidence type="ECO:0000256" key="4">
    <source>
        <dbReference type="ARBA" id="ARBA00022695"/>
    </source>
</evidence>
<dbReference type="PANTHER" id="PTHR37984">
    <property type="entry name" value="PROTEIN CBG26694"/>
    <property type="match status" value="1"/>
</dbReference>
<dbReference type="PROSITE" id="PS50994">
    <property type="entry name" value="INTEGRASE"/>
    <property type="match status" value="1"/>
</dbReference>
<gene>
    <name evidence="11" type="ORF">WMY93_015728</name>
</gene>
<comment type="caution">
    <text evidence="11">The sequence shown here is derived from an EMBL/GenBank/DDBJ whole genome shotgun (WGS) entry which is preliminary data.</text>
</comment>
<reference evidence="12" key="1">
    <citation type="submission" date="2024-04" db="EMBL/GenBank/DDBJ databases">
        <title>Salinicola lusitanus LLJ914,a marine bacterium isolated from the Okinawa Trough.</title>
        <authorList>
            <person name="Li J."/>
        </authorList>
    </citation>
    <scope>NUCLEOTIDE SEQUENCE [LARGE SCALE GENOMIC DNA]</scope>
</reference>
<dbReference type="FunFam" id="1.10.340.70:FF:000003">
    <property type="entry name" value="Protein CBG25708"/>
    <property type="match status" value="1"/>
</dbReference>
<dbReference type="FunFam" id="3.30.420.10:FF:000063">
    <property type="entry name" value="Retrovirus-related Pol polyprotein from transposon 297-like Protein"/>
    <property type="match status" value="1"/>
</dbReference>
<dbReference type="CDD" id="cd01647">
    <property type="entry name" value="RT_LTR"/>
    <property type="match status" value="1"/>
</dbReference>
<keyword evidence="12" id="KW-1185">Reference proteome</keyword>
<evidence type="ECO:0000256" key="7">
    <source>
        <dbReference type="ARBA" id="ARBA00023268"/>
    </source>
</evidence>
<dbReference type="InterPro" id="IPR043128">
    <property type="entry name" value="Rev_trsase/Diguanyl_cyclase"/>
</dbReference>
<dbReference type="Gene3D" id="1.10.340.70">
    <property type="match status" value="1"/>
</dbReference>
<evidence type="ECO:0000313" key="11">
    <source>
        <dbReference type="EMBL" id="KAK7907116.1"/>
    </source>
</evidence>
<dbReference type="EC" id="3.1.26.4" evidence="2"/>
<dbReference type="SUPFAM" id="SSF53098">
    <property type="entry name" value="Ribonuclease H-like"/>
    <property type="match status" value="1"/>
</dbReference>
<dbReference type="CDD" id="cd05481">
    <property type="entry name" value="retropepsin_like_LTR_1"/>
    <property type="match status" value="1"/>
</dbReference>
<dbReference type="Pfam" id="PF17919">
    <property type="entry name" value="RT_RNaseH_2"/>
    <property type="match status" value="1"/>
</dbReference>
<dbReference type="InterPro" id="IPR041588">
    <property type="entry name" value="Integrase_H2C2"/>
</dbReference>
<proteinExistence type="inferred from homology"/>
<sequence>MVDGFRRPDPLVFDGNVAENWRKFEQEYDIFIAAAHSDKNDKTKAYILLNLAGPEAIERERSFTYAPAVLAEDGAVLTAAETREDPACLKRKFKEICNPETNVIMERHNFNKRQQKPGETIEAYVSTLRNMAKTCNFGTLQDELIRDRLVCGVSNDSVRRSLLKETELTLAKAVRICQISELTDQHSKALSTPKHVTAASVDTVQLKHSHTFKNVNKYMKKQASTSILNCRNCGGSHPAKREQCPAFGQQCHICKKLNHFKNQCRSAKPHQRGRQVNQILEDDTESEEETFTIEQLKLEGMDSHKKEGYCTVTVNNKALKLKVDTGAKCNVISLNTYKDICHNEKVQKSDKQTNLIAFGGTKIKSAGTVILKCTISERPYDLLFQIVKQNVQSILGIKDSMKMKLVSFSKEVFHIDFDQNESFEQKVFREYQDLFKDEVGNLPVTYSMKLAPDAIPVVNPPRRIPVPIQEKVKKELQRMQQLGVIEPVDESTEWVSNMVATHKKEADDVRLCIDPRDLNKSLMRPHHPMRTVEEKAMEQIFTGYPCAVIVDDILVGGKGVEEHDRNLKKVLERARQVKLRLNPKKCKFRLKEVSYVGHIFTDKGLKADPTKIAAINDMHSPEDKVSLQRFLGMVNYLGKFIPNLSELSAPLRQLLHKDVVWSWTEHQQDAFIKLKACITSPPVLQYYDMQKPVTLTCDASQYGLGAAILQDNNPIAYASRTLTETEKRYAQIEKELLAVVFGCYKFYDYIYGKPVVIETDHQPLVTIQNKPFHTVPARLQRMMLRLQKFNLTLVYKKGKHLYIADTLSRTPKLDTQPLQAEQRDFEVMSLQLISSQRLQELAEHTAADATLQMLIRYIQQGWPTRVSSMPEVIKPFFSFRDELIVDNNVVMKNNRAIIPASLQGVYLRELHRGHPGMESTKKRARDTVFWLTINMDIEEKVKSCTICNSLKPHQQKQPLKLHHIPDLPWSVTATDIFEWDNNHYLVLVDSYSGWFELDKLENLTSACVIKKLKRNFATHGIPQKLYSDNGTQFTSQTFRDFATSWEFDHITSSPEFPQSNGLSERAVRSAKRLLETTKRDGTDFYLNLLHMRNTPRDNILGSPAQRLFSRRTRSTLPVSKTLLKPAAKATTSIKAQLTKKRRAQKQHYDKSSKPLTPLMQNQVVRLQTQKGHDKVGVVRQVCTEPRSYVVESDGKQYRRNRQHLLPVNEPQPDQVTPQSNEMDMYQNMDRSETEKTQSDTCEMTDNAKPIHGQKQDEQKSNENVTLYKTNTPAKSPVQCNNLYRTRYGRVSKPNSKYLD</sequence>
<dbReference type="Proteomes" id="UP001460270">
    <property type="component" value="Unassembled WGS sequence"/>
</dbReference>
<keyword evidence="6" id="KW-0255">Endonuclease</keyword>
<dbReference type="Pfam" id="PF17921">
    <property type="entry name" value="Integrase_H2C2"/>
    <property type="match status" value="1"/>
</dbReference>
<evidence type="ECO:0000259" key="10">
    <source>
        <dbReference type="PROSITE" id="PS50994"/>
    </source>
</evidence>
<dbReference type="InterPro" id="IPR036397">
    <property type="entry name" value="RNaseH_sf"/>
</dbReference>
<keyword evidence="5" id="KW-0540">Nuclease</keyword>
<dbReference type="GO" id="GO:0004523">
    <property type="term" value="F:RNA-DNA hybrid ribonuclease activity"/>
    <property type="evidence" value="ECO:0007669"/>
    <property type="project" value="UniProtKB-EC"/>
</dbReference>
<dbReference type="InterPro" id="IPR000477">
    <property type="entry name" value="RT_dom"/>
</dbReference>
<evidence type="ECO:0000313" key="12">
    <source>
        <dbReference type="Proteomes" id="UP001460270"/>
    </source>
</evidence>
<dbReference type="SUPFAM" id="SSF56672">
    <property type="entry name" value="DNA/RNA polymerases"/>
    <property type="match status" value="1"/>
</dbReference>
<dbReference type="SUPFAM" id="SSF50630">
    <property type="entry name" value="Acid proteases"/>
    <property type="match status" value="1"/>
</dbReference>
<dbReference type="InterPro" id="IPR012337">
    <property type="entry name" value="RNaseH-like_sf"/>
</dbReference>
<dbReference type="Pfam" id="PF00665">
    <property type="entry name" value="rve"/>
    <property type="match status" value="1"/>
</dbReference>
<dbReference type="CDD" id="cd09274">
    <property type="entry name" value="RNase_HI_RT_Ty3"/>
    <property type="match status" value="1"/>
</dbReference>
<dbReference type="Gene3D" id="3.10.10.10">
    <property type="entry name" value="HIV Type 1 Reverse Transcriptase, subunit A, domain 1"/>
    <property type="match status" value="1"/>
</dbReference>
<evidence type="ECO:0000256" key="5">
    <source>
        <dbReference type="ARBA" id="ARBA00022722"/>
    </source>
</evidence>
<protein>
    <recommendedName>
        <fullName evidence="8">Gypsy retrotransposon integrase-like protein 1</fullName>
        <ecNumber evidence="2">3.1.26.4</ecNumber>
    </recommendedName>
</protein>
<evidence type="ECO:0000256" key="2">
    <source>
        <dbReference type="ARBA" id="ARBA00012180"/>
    </source>
</evidence>
<dbReference type="PANTHER" id="PTHR37984:SF5">
    <property type="entry name" value="PROTEIN NYNRIN-LIKE"/>
    <property type="match status" value="1"/>
</dbReference>
<dbReference type="Gene3D" id="3.30.70.270">
    <property type="match status" value="2"/>
</dbReference>
<dbReference type="FunFam" id="3.10.20.370:FF:000001">
    <property type="entry name" value="Retrovirus-related Pol polyprotein from transposon 17.6-like protein"/>
    <property type="match status" value="1"/>
</dbReference>
<accession>A0AAW0P1W8</accession>
<feature type="region of interest" description="Disordered" evidence="9">
    <location>
        <begin position="1229"/>
        <end position="1263"/>
    </location>
</feature>
<evidence type="ECO:0000256" key="6">
    <source>
        <dbReference type="ARBA" id="ARBA00022759"/>
    </source>
</evidence>
<keyword evidence="7" id="KW-0511">Multifunctional enzyme</keyword>
<keyword evidence="3" id="KW-0808">Transferase</keyword>
<dbReference type="InterPro" id="IPR021109">
    <property type="entry name" value="Peptidase_aspartic_dom_sf"/>
</dbReference>
<comment type="similarity">
    <text evidence="1">Belongs to the beta type-B retroviral polymerase family. HERV class-II K(HML-2) pol subfamily.</text>
</comment>
<evidence type="ECO:0000256" key="8">
    <source>
        <dbReference type="ARBA" id="ARBA00039658"/>
    </source>
</evidence>
<dbReference type="EMBL" id="JBBPFD010000011">
    <property type="protein sequence ID" value="KAK7907116.1"/>
    <property type="molecule type" value="Genomic_DNA"/>
</dbReference>
<feature type="domain" description="Integrase catalytic" evidence="10">
    <location>
        <begin position="964"/>
        <end position="1133"/>
    </location>
</feature>
<name>A0AAW0P1W8_9GOBI</name>
<keyword evidence="6" id="KW-0378">Hydrolase</keyword>
<keyword evidence="4" id="KW-0548">Nucleotidyltransferase</keyword>